<evidence type="ECO:0000313" key="1">
    <source>
        <dbReference type="EnsemblPlants" id="ONIVA09G06210.5"/>
    </source>
</evidence>
<name>A0A0E0II61_ORYNI</name>
<protein>
    <submittedName>
        <fullName evidence="1">Uncharacterized protein</fullName>
    </submittedName>
</protein>
<dbReference type="Gramene" id="ONIVA09G06210.5">
    <property type="protein sequence ID" value="ONIVA09G06210.5"/>
    <property type="gene ID" value="ONIVA09G06210"/>
</dbReference>
<reference evidence="1" key="1">
    <citation type="submission" date="2015-04" db="UniProtKB">
        <authorList>
            <consortium name="EnsemblPlants"/>
        </authorList>
    </citation>
    <scope>IDENTIFICATION</scope>
    <source>
        <strain evidence="1">SL10</strain>
    </source>
</reference>
<dbReference type="EnsemblPlants" id="ONIVA09G06210.5">
    <property type="protein sequence ID" value="ONIVA09G06210.5"/>
    <property type="gene ID" value="ONIVA09G06210"/>
</dbReference>
<dbReference type="Proteomes" id="UP000006591">
    <property type="component" value="Chromosome 9"/>
</dbReference>
<organism evidence="1">
    <name type="scientific">Oryza nivara</name>
    <name type="common">Indian wild rice</name>
    <name type="synonym">Oryza sativa f. spontanea</name>
    <dbReference type="NCBI Taxonomy" id="4536"/>
    <lineage>
        <taxon>Eukaryota</taxon>
        <taxon>Viridiplantae</taxon>
        <taxon>Streptophyta</taxon>
        <taxon>Embryophyta</taxon>
        <taxon>Tracheophyta</taxon>
        <taxon>Spermatophyta</taxon>
        <taxon>Magnoliopsida</taxon>
        <taxon>Liliopsida</taxon>
        <taxon>Poales</taxon>
        <taxon>Poaceae</taxon>
        <taxon>BOP clade</taxon>
        <taxon>Oryzoideae</taxon>
        <taxon>Oryzeae</taxon>
        <taxon>Oryzinae</taxon>
        <taxon>Oryza</taxon>
    </lineage>
</organism>
<reference evidence="1" key="2">
    <citation type="submission" date="2018-04" db="EMBL/GenBank/DDBJ databases">
        <title>OnivRS2 (Oryza nivara Reference Sequence Version 2).</title>
        <authorList>
            <person name="Zhang J."/>
            <person name="Kudrna D."/>
            <person name="Lee S."/>
            <person name="Talag J."/>
            <person name="Rajasekar S."/>
            <person name="Welchert J."/>
            <person name="Hsing Y.-I."/>
            <person name="Wing R.A."/>
        </authorList>
    </citation>
    <scope>NUCLEOTIDE SEQUENCE [LARGE SCALE GENOMIC DNA]</scope>
    <source>
        <strain evidence="1">SL10</strain>
    </source>
</reference>
<keyword evidence="2" id="KW-1185">Reference proteome</keyword>
<proteinExistence type="predicted"/>
<evidence type="ECO:0000313" key="2">
    <source>
        <dbReference type="Proteomes" id="UP000006591"/>
    </source>
</evidence>
<sequence>MLAHTSSCNTVTAQLKSDDLDGRNLFPCLRRRRRRRCRHRVCDFGRVPTPALLPPLATHFLDRPRSQFSRKNAIVRNCGSSRPDVYPEATGKLKNKQQRCPHESHGIKDTAIAHLQKMWFSPKETHQGKEGGTLRQCPKYDARRRSCCWPDEPLS</sequence>
<accession>A0A0E0II61</accession>
<dbReference type="AlphaFoldDB" id="A0A0E0II61"/>